<proteinExistence type="inferred from homology"/>
<dbReference type="Gene3D" id="3.40.50.1820">
    <property type="entry name" value="alpha/beta hydrolase"/>
    <property type="match status" value="1"/>
</dbReference>
<evidence type="ECO:0000259" key="3">
    <source>
        <dbReference type="Pfam" id="PF12146"/>
    </source>
</evidence>
<dbReference type="InterPro" id="IPR050960">
    <property type="entry name" value="AB_hydrolase_4_sf"/>
</dbReference>
<evidence type="ECO:0000256" key="2">
    <source>
        <dbReference type="PIRSR" id="PIRSR005211-1"/>
    </source>
</evidence>
<reference evidence="4" key="1">
    <citation type="journal article" date="2019" name="PLoS Negl. Trop. Dis.">
        <title>Revisiting the worldwide diversity of Leptospira species in the environment.</title>
        <authorList>
            <person name="Vincent A.T."/>
            <person name="Schiettekatte O."/>
            <person name="Bourhy P."/>
            <person name="Veyrier F.J."/>
            <person name="Picardeau M."/>
        </authorList>
    </citation>
    <scope>NUCLEOTIDE SEQUENCE [LARGE SCALE GENOMIC DNA]</scope>
    <source>
        <strain evidence="4">201800277</strain>
    </source>
</reference>
<gene>
    <name evidence="4" type="ORF">EHQ30_13400</name>
</gene>
<organism evidence="4 5">
    <name type="scientific">Leptospira brenneri</name>
    <dbReference type="NCBI Taxonomy" id="2023182"/>
    <lineage>
        <taxon>Bacteria</taxon>
        <taxon>Pseudomonadati</taxon>
        <taxon>Spirochaetota</taxon>
        <taxon>Spirochaetia</taxon>
        <taxon>Leptospirales</taxon>
        <taxon>Leptospiraceae</taxon>
        <taxon>Leptospira</taxon>
    </lineage>
</organism>
<accession>A0A2M9XX48</accession>
<evidence type="ECO:0000313" key="5">
    <source>
        <dbReference type="Proteomes" id="UP000297891"/>
    </source>
</evidence>
<evidence type="ECO:0000256" key="1">
    <source>
        <dbReference type="ARBA" id="ARBA00010884"/>
    </source>
</evidence>
<dbReference type="OrthoDB" id="332676at2"/>
<dbReference type="InterPro" id="IPR022742">
    <property type="entry name" value="Hydrolase_4"/>
</dbReference>
<name>A0A2M9XX48_9LEPT</name>
<dbReference type="InterPro" id="IPR029058">
    <property type="entry name" value="AB_hydrolase_fold"/>
</dbReference>
<dbReference type="Proteomes" id="UP000297891">
    <property type="component" value="Unassembled WGS sequence"/>
</dbReference>
<keyword evidence="5" id="KW-1185">Reference proteome</keyword>
<dbReference type="PANTHER" id="PTHR10794">
    <property type="entry name" value="ABHYDROLASE DOMAIN-CONTAINING PROTEIN"/>
    <property type="match status" value="1"/>
</dbReference>
<dbReference type="EMBL" id="RQFP01000013">
    <property type="protein sequence ID" value="TGK92445.1"/>
    <property type="molecule type" value="Genomic_DNA"/>
</dbReference>
<dbReference type="Pfam" id="PF12146">
    <property type="entry name" value="Hydrolase_4"/>
    <property type="match status" value="1"/>
</dbReference>
<protein>
    <submittedName>
        <fullName evidence="4">Alpha/beta fold hydrolase</fullName>
    </submittedName>
</protein>
<keyword evidence="4" id="KW-0378">Hydrolase</keyword>
<dbReference type="PIRSF" id="PIRSF005211">
    <property type="entry name" value="Ab_hydro_YheT"/>
    <property type="match status" value="1"/>
</dbReference>
<dbReference type="PANTHER" id="PTHR10794:SF63">
    <property type="entry name" value="ALPHA_BETA HYDROLASE 1, ISOFORM A"/>
    <property type="match status" value="1"/>
</dbReference>
<dbReference type="GO" id="GO:0047372">
    <property type="term" value="F:monoacylglycerol lipase activity"/>
    <property type="evidence" value="ECO:0007669"/>
    <property type="project" value="TreeGrafter"/>
</dbReference>
<dbReference type="SUPFAM" id="SSF53474">
    <property type="entry name" value="alpha/beta-Hydrolases"/>
    <property type="match status" value="1"/>
</dbReference>
<dbReference type="InterPro" id="IPR012020">
    <property type="entry name" value="ABHD4"/>
</dbReference>
<feature type="domain" description="Serine aminopeptidase S33" evidence="3">
    <location>
        <begin position="58"/>
        <end position="276"/>
    </location>
</feature>
<dbReference type="GO" id="GO:0034338">
    <property type="term" value="F:short-chain carboxylesterase activity"/>
    <property type="evidence" value="ECO:0007669"/>
    <property type="project" value="TreeGrafter"/>
</dbReference>
<dbReference type="RefSeq" id="WP_100792311.1">
    <property type="nucleotide sequence ID" value="NZ_NPDQ01000012.1"/>
</dbReference>
<feature type="active site" description="Charge relay system" evidence="2">
    <location>
        <position position="142"/>
    </location>
</feature>
<sequence length="321" mass="36567">MSLFKPIPILSGAMVQSFMASFKSKADKRYGRSIAGEWKSVKAKDGTTLLAKIHNVPNPKGLVVLVHGWEGSIHSSYIVRTTRHFLQKGFSVYRLNLRDHGDTHHLNEGIFNGSLLVETYEAVKELVGFFGSKTPVYLAGFSLGGNFVLRMAARHSLAKVGDQISGLKHCFAFSPALDPKRATVKMDEHPFLRKYFLNSWKSSLVKKANLFPHLYSFHDLDDYQSVMHLTEKMVKEFSHFSSVDEYFDSYKLNELFFKSIRIPTTILTSMDDPVIPWKEFTEIPASSYLEVVIESKGGHCGFIEDLNRSSYYWRLMEKKMG</sequence>
<comment type="caution">
    <text evidence="4">The sequence shown here is derived from an EMBL/GenBank/DDBJ whole genome shotgun (WGS) entry which is preliminary data.</text>
</comment>
<evidence type="ECO:0000313" key="4">
    <source>
        <dbReference type="EMBL" id="TGK92445.1"/>
    </source>
</evidence>
<comment type="similarity">
    <text evidence="1">Belongs to the AB hydrolase superfamily. AB hydrolase 4 family.</text>
</comment>
<feature type="active site" description="Charge relay system" evidence="2">
    <location>
        <position position="299"/>
    </location>
</feature>
<dbReference type="AlphaFoldDB" id="A0A2M9XX48"/>
<feature type="active site" description="Charge relay system" evidence="2">
    <location>
        <position position="272"/>
    </location>
</feature>